<keyword evidence="2" id="KW-1185">Reference proteome</keyword>
<comment type="caution">
    <text evidence="1">The sequence shown here is derived from an EMBL/GenBank/DDBJ whole genome shotgun (WGS) entry which is preliminary data.</text>
</comment>
<dbReference type="EMBL" id="JBEGDG010000015">
    <property type="protein sequence ID" value="MEQ6356562.1"/>
    <property type="molecule type" value="Genomic_DNA"/>
</dbReference>
<evidence type="ECO:0000313" key="2">
    <source>
        <dbReference type="Proteomes" id="UP001478862"/>
    </source>
</evidence>
<dbReference type="Proteomes" id="UP001478862">
    <property type="component" value="Unassembled WGS sequence"/>
</dbReference>
<protein>
    <submittedName>
        <fullName evidence="1">Uncharacterized protein</fullName>
    </submittedName>
</protein>
<organism evidence="1 2">
    <name type="scientific">Lysinibacillus zambalensis</name>
    <dbReference type="NCBI Taxonomy" id="3160866"/>
    <lineage>
        <taxon>Bacteria</taxon>
        <taxon>Bacillati</taxon>
        <taxon>Bacillota</taxon>
        <taxon>Bacilli</taxon>
        <taxon>Bacillales</taxon>
        <taxon>Bacillaceae</taxon>
        <taxon>Lysinibacillus</taxon>
    </lineage>
</organism>
<proteinExistence type="predicted"/>
<reference evidence="1 2" key="1">
    <citation type="submission" date="2024-06" db="EMBL/GenBank/DDBJ databases">
        <title>Lysinibacillus zambalefons sp. nov., a Novel Firmicute Isolated from the Poon Bato Zambales Hyperalkaline Spring.</title>
        <authorList>
            <person name="Aja J.A."/>
            <person name="Lazaro J.E.H."/>
            <person name="Llorin L.D."/>
            <person name="Lim K.R."/>
            <person name="Teodosio J."/>
            <person name="Dalisay D.S."/>
        </authorList>
    </citation>
    <scope>NUCLEOTIDE SEQUENCE [LARGE SCALE GENOMIC DNA]</scope>
    <source>
        <strain evidence="1 2">M3</strain>
    </source>
</reference>
<dbReference type="RefSeq" id="WP_349661008.1">
    <property type="nucleotide sequence ID" value="NZ_JBEGDG010000015.1"/>
</dbReference>
<accession>A0ABV1MVL6</accession>
<gene>
    <name evidence="1" type="ORF">ABNX05_18220</name>
</gene>
<evidence type="ECO:0000313" key="1">
    <source>
        <dbReference type="EMBL" id="MEQ6356562.1"/>
    </source>
</evidence>
<name>A0ABV1MVL6_9BACI</name>
<sequence>MSIVGGNVEIKDFIIDFTSPNGNFNKTSYDGSLHLKVSKVDNSGKPIYEEEGVYYSDIIDLKDKFKKFDKVVATFTNSGVNQPSSFTIETRSGASAYTLGEWVAVAPTTNEIKSTINRFIQVRFIFKSGYEYEDEVLSDFNSENDALLFNGNTSLIDTTNGLSLKRNHKIKVAKTFDWQGIGTLGTYVFKESEWRRFDSFRLFHESEV</sequence>